<protein>
    <submittedName>
        <fullName evidence="4">KAP family NTPase</fullName>
    </submittedName>
</protein>
<feature type="domain" description="KAP NTPase" evidence="3">
    <location>
        <begin position="268"/>
        <end position="585"/>
    </location>
</feature>
<reference evidence="4" key="1">
    <citation type="submission" date="2021-09" db="EMBL/GenBank/DDBJ databases">
        <authorList>
            <person name="Smyrli M."/>
        </authorList>
    </citation>
    <scope>NUCLEOTIDE SEQUENCE</scope>
    <source>
        <strain evidence="4">LAR25</strain>
    </source>
</reference>
<dbReference type="AlphaFoldDB" id="A0A9X4EN69"/>
<name>A0A9X4EN69_9FLAO</name>
<dbReference type="Gene3D" id="3.40.50.300">
    <property type="entry name" value="P-loop containing nucleotide triphosphate hydrolases"/>
    <property type="match status" value="1"/>
</dbReference>
<evidence type="ECO:0000313" key="5">
    <source>
        <dbReference type="Proteomes" id="UP001149303"/>
    </source>
</evidence>
<comment type="caution">
    <text evidence="4">The sequence shown here is derived from an EMBL/GenBank/DDBJ whole genome shotgun (WGS) entry which is preliminary data.</text>
</comment>
<keyword evidence="2" id="KW-1133">Transmembrane helix</keyword>
<dbReference type="EMBL" id="JAIWJY010000005">
    <property type="protein sequence ID" value="MDE1207103.1"/>
    <property type="molecule type" value="Genomic_DNA"/>
</dbReference>
<organism evidence="4 5">
    <name type="scientific">Tenacibaculum larymnensis</name>
    <dbReference type="NCBI Taxonomy" id="2878201"/>
    <lineage>
        <taxon>Bacteria</taxon>
        <taxon>Pseudomonadati</taxon>
        <taxon>Bacteroidota</taxon>
        <taxon>Flavobacteriia</taxon>
        <taxon>Flavobacteriales</taxon>
        <taxon>Flavobacteriaceae</taxon>
        <taxon>Tenacibaculum</taxon>
    </lineage>
</organism>
<dbReference type="SUPFAM" id="SSF52540">
    <property type="entry name" value="P-loop containing nucleoside triphosphate hydrolases"/>
    <property type="match status" value="1"/>
</dbReference>
<evidence type="ECO:0000259" key="3">
    <source>
        <dbReference type="Pfam" id="PF07693"/>
    </source>
</evidence>
<evidence type="ECO:0000256" key="1">
    <source>
        <dbReference type="SAM" id="Coils"/>
    </source>
</evidence>
<dbReference type="InterPro" id="IPR011646">
    <property type="entry name" value="KAP_P-loop"/>
</dbReference>
<dbReference type="Proteomes" id="UP001149303">
    <property type="component" value="Unassembled WGS sequence"/>
</dbReference>
<accession>A0A9X4EN69</accession>
<keyword evidence="2" id="KW-0812">Transmembrane</keyword>
<sequence length="752" mass="87922">MVENLAKLVTKEDIFRGLDHGNILPSNLTPSTQYDVLIFDKLYPPKEVIRLAAKSKGLNQEEFSLNEGDSTNKFLQKMGFPIFNKKGKHLGGGDTGRVWKLGTRWGKGKPNYKSLLEIEKIVISVERFKYHTGDLVVIMDGHIVTAIARVDSEMLPVTNTPQLQKQFEKLEIEWEEWILTAKATIYNLSSSEQFIYRLDAGIREVQKQEIKEKTIKLWFEKNYYHNFLSSTKKKESVKPLEVHFSGKKSFKGINDINVSPKLDVDILSNNFARLLTNLEGNYGQMLGVFGQWGRGKTFFIDQVIDKLNINDKEKSEFYFVKFHAWKYQDTEGVWAYLYQQITEEYLTHKKDKYYLTSKLKEFKLLFRLNRIRNGFGDTIIFLMLLVLAITIVFIYPELKRDIEFWKTFFITSASIQTLLFLKKAWKLGDKGKRLIKKYTHKPNFNKLLGIQAEIQEELKYVLKTWIPDNTKNKSRKRILLFVDDLDRCKEERLIQVIDALRVMLEDDDIVKRVVIVTAIDEKILERAIALKYKEFLDKRNNDRKCSLIKEYLDKLFIACIKLPPLYDMEKDIIIDSYAEKIGVEVIDRKTNIQVTSHKIDSEGNRVLKTEIIEANNHFFEESMESQVSEQENISNMKKEGNKKEIYTIKSKELDLLKESAKKLKGNITPRQLRIFMYRYLLAKDLAKSFNNNEVPNQAWCKVVLDKIIENRNKDLEAENNNEKTNSEIFELKNISDSLKNSTQKIIDIVAPY</sequence>
<dbReference type="RefSeq" id="WP_274640233.1">
    <property type="nucleotide sequence ID" value="NZ_JAIWJY010000005.1"/>
</dbReference>
<dbReference type="InterPro" id="IPR052754">
    <property type="entry name" value="NTPase_KAP_P-loop"/>
</dbReference>
<feature type="transmembrane region" description="Helical" evidence="2">
    <location>
        <begin position="407"/>
        <end position="425"/>
    </location>
</feature>
<evidence type="ECO:0000313" key="4">
    <source>
        <dbReference type="EMBL" id="MDE1207103.1"/>
    </source>
</evidence>
<dbReference type="Pfam" id="PF07693">
    <property type="entry name" value="KAP_NTPase"/>
    <property type="match status" value="1"/>
</dbReference>
<feature type="coiled-coil region" evidence="1">
    <location>
        <begin position="705"/>
        <end position="732"/>
    </location>
</feature>
<evidence type="ECO:0000256" key="2">
    <source>
        <dbReference type="SAM" id="Phobius"/>
    </source>
</evidence>
<proteinExistence type="predicted"/>
<keyword evidence="5" id="KW-1185">Reference proteome</keyword>
<dbReference type="InterPro" id="IPR027417">
    <property type="entry name" value="P-loop_NTPase"/>
</dbReference>
<dbReference type="PANTHER" id="PTHR22674:SF6">
    <property type="entry name" value="NTPASE KAP FAMILY P-LOOP DOMAIN-CONTAINING PROTEIN 1"/>
    <property type="match status" value="1"/>
</dbReference>
<gene>
    <name evidence="4" type="ORF">LCI24_09885</name>
</gene>
<keyword evidence="2" id="KW-0472">Membrane</keyword>
<keyword evidence="1" id="KW-0175">Coiled coil</keyword>
<dbReference type="PANTHER" id="PTHR22674">
    <property type="entry name" value="NTPASE, KAP FAMILY P-LOOP DOMAIN-CONTAINING 1"/>
    <property type="match status" value="1"/>
</dbReference>
<feature type="transmembrane region" description="Helical" evidence="2">
    <location>
        <begin position="374"/>
        <end position="395"/>
    </location>
</feature>